<dbReference type="InterPro" id="IPR004518">
    <property type="entry name" value="MazG-like_dom"/>
</dbReference>
<feature type="domain" description="NTP pyrophosphohydrolase MazG-like" evidence="5">
    <location>
        <begin position="167"/>
        <end position="223"/>
    </location>
</feature>
<evidence type="ECO:0000313" key="7">
    <source>
        <dbReference type="Proteomes" id="UP000287502"/>
    </source>
</evidence>
<feature type="domain" description="NTP pyrophosphohydrolase MazG-like" evidence="5">
    <location>
        <begin position="28"/>
        <end position="100"/>
    </location>
</feature>
<dbReference type="PANTHER" id="PTHR30522">
    <property type="entry name" value="NUCLEOSIDE TRIPHOSPHATE PYROPHOSPHOHYDROLASE"/>
    <property type="match status" value="1"/>
</dbReference>
<dbReference type="RefSeq" id="WP_128467378.1">
    <property type="nucleotide sequence ID" value="NZ_CP035108.1"/>
</dbReference>
<evidence type="ECO:0000256" key="3">
    <source>
        <dbReference type="ARBA" id="ARBA00066372"/>
    </source>
</evidence>
<organism evidence="6 7">
    <name type="scientific">Geovibrio thiophilus</name>
    <dbReference type="NCBI Taxonomy" id="139438"/>
    <lineage>
        <taxon>Bacteria</taxon>
        <taxon>Pseudomonadati</taxon>
        <taxon>Deferribacterota</taxon>
        <taxon>Deferribacteres</taxon>
        <taxon>Deferribacterales</taxon>
        <taxon>Geovibrionaceae</taxon>
        <taxon>Geovibrio</taxon>
    </lineage>
</organism>
<comment type="catalytic activity">
    <reaction evidence="1">
        <text>ATP + H2O = AMP + diphosphate + H(+)</text>
        <dbReference type="Rhea" id="RHEA:14245"/>
        <dbReference type="ChEBI" id="CHEBI:15377"/>
        <dbReference type="ChEBI" id="CHEBI:15378"/>
        <dbReference type="ChEBI" id="CHEBI:30616"/>
        <dbReference type="ChEBI" id="CHEBI:33019"/>
        <dbReference type="ChEBI" id="CHEBI:456215"/>
        <dbReference type="EC" id="3.6.1.8"/>
    </reaction>
</comment>
<keyword evidence="6" id="KW-0378">Hydrolase</keyword>
<dbReference type="InterPro" id="IPR011551">
    <property type="entry name" value="NTP_PyrPHydrolase_MazG"/>
</dbReference>
<dbReference type="PANTHER" id="PTHR30522:SF0">
    <property type="entry name" value="NUCLEOSIDE TRIPHOSPHATE PYROPHOSPHOHYDROLASE"/>
    <property type="match status" value="1"/>
</dbReference>
<dbReference type="InterPro" id="IPR048015">
    <property type="entry name" value="NTP-PPase_MazG-like_N"/>
</dbReference>
<protein>
    <recommendedName>
        <fullName evidence="4">Nucleoside triphosphate pyrophosphohydrolase</fullName>
        <ecNumber evidence="3">3.6.1.8</ecNumber>
    </recommendedName>
</protein>
<accession>A0A410K129</accession>
<dbReference type="GO" id="GO:0006950">
    <property type="term" value="P:response to stress"/>
    <property type="evidence" value="ECO:0007669"/>
    <property type="project" value="UniProtKB-ARBA"/>
</dbReference>
<dbReference type="GO" id="GO:0006203">
    <property type="term" value="P:dGTP catabolic process"/>
    <property type="evidence" value="ECO:0007669"/>
    <property type="project" value="TreeGrafter"/>
</dbReference>
<dbReference type="GO" id="GO:0046081">
    <property type="term" value="P:dUTP catabolic process"/>
    <property type="evidence" value="ECO:0007669"/>
    <property type="project" value="TreeGrafter"/>
</dbReference>
<dbReference type="InterPro" id="IPR048011">
    <property type="entry name" value="NTP-PPase_MazG-like_C"/>
</dbReference>
<evidence type="ECO:0000313" key="6">
    <source>
        <dbReference type="EMBL" id="QAR34073.1"/>
    </source>
</evidence>
<dbReference type="EMBL" id="CP035108">
    <property type="protein sequence ID" value="QAR34073.1"/>
    <property type="molecule type" value="Genomic_DNA"/>
</dbReference>
<dbReference type="OrthoDB" id="9808939at2"/>
<dbReference type="NCBIfam" id="NF007113">
    <property type="entry name" value="PRK09562.1"/>
    <property type="match status" value="1"/>
</dbReference>
<dbReference type="GO" id="GO:0046076">
    <property type="term" value="P:dTTP catabolic process"/>
    <property type="evidence" value="ECO:0007669"/>
    <property type="project" value="TreeGrafter"/>
</dbReference>
<dbReference type="NCBIfam" id="TIGR00444">
    <property type="entry name" value="mazG"/>
    <property type="match status" value="1"/>
</dbReference>
<sequence>MSINFDRLVETVRKLRSPEGCPWDREQNLYSIKEHFMEEAYELLDALDNKDMENIREELGDIVFHTVFHSVMAEDEKQFSIDDVLKEINDKLIRRHPHVFGTETVNGTEDVIVNWDKIKAEEKKNLSRSFFDGIPVSFPPLRRAEKLQKKARKVGFDWANLDDCMGKVREEFAEFEEAVNEGEKEHIEHELGDILFALVNVSRFLDVSPDEALRKCNKRFTARFEYIGRKLAEKGLSYEDATLEEMDVLWNEAKTAENNI</sequence>
<dbReference type="FunFam" id="1.10.287.1080:FF:000001">
    <property type="entry name" value="Nucleoside triphosphate pyrophosphohydrolase"/>
    <property type="match status" value="1"/>
</dbReference>
<dbReference type="GO" id="GO:0046052">
    <property type="term" value="P:UTP catabolic process"/>
    <property type="evidence" value="ECO:0007669"/>
    <property type="project" value="TreeGrafter"/>
</dbReference>
<dbReference type="CDD" id="cd11529">
    <property type="entry name" value="NTP-PPase_MazG_Cterm"/>
    <property type="match status" value="1"/>
</dbReference>
<evidence type="ECO:0000256" key="2">
    <source>
        <dbReference type="ARBA" id="ARBA00061115"/>
    </source>
</evidence>
<proteinExistence type="inferred from homology"/>
<evidence type="ECO:0000259" key="5">
    <source>
        <dbReference type="Pfam" id="PF03819"/>
    </source>
</evidence>
<dbReference type="Proteomes" id="UP000287502">
    <property type="component" value="Chromosome"/>
</dbReference>
<evidence type="ECO:0000256" key="1">
    <source>
        <dbReference type="ARBA" id="ARBA00052141"/>
    </source>
</evidence>
<dbReference type="KEGG" id="gtl:EP073_11865"/>
<dbReference type="GO" id="GO:0046047">
    <property type="term" value="P:TTP catabolic process"/>
    <property type="evidence" value="ECO:0007669"/>
    <property type="project" value="TreeGrafter"/>
</dbReference>
<name>A0A410K129_9BACT</name>
<dbReference type="CDD" id="cd11528">
    <property type="entry name" value="NTP-PPase_MazG_Nterm"/>
    <property type="match status" value="1"/>
</dbReference>
<dbReference type="GO" id="GO:0047693">
    <property type="term" value="F:ATP diphosphatase activity"/>
    <property type="evidence" value="ECO:0007669"/>
    <property type="project" value="UniProtKB-EC"/>
</dbReference>
<dbReference type="Pfam" id="PF03819">
    <property type="entry name" value="MazG"/>
    <property type="match status" value="2"/>
</dbReference>
<reference evidence="6 7" key="1">
    <citation type="submission" date="2019-01" db="EMBL/GenBank/DDBJ databases">
        <title>Geovibrio thiophilus DSM 11263, complete genome.</title>
        <authorList>
            <person name="Spring S."/>
            <person name="Bunk B."/>
            <person name="Sproer C."/>
        </authorList>
    </citation>
    <scope>NUCLEOTIDE SEQUENCE [LARGE SCALE GENOMIC DNA]</scope>
    <source>
        <strain evidence="6 7">DSM 11263</strain>
    </source>
</reference>
<dbReference type="AlphaFoldDB" id="A0A410K129"/>
<dbReference type="GO" id="GO:0046061">
    <property type="term" value="P:dATP catabolic process"/>
    <property type="evidence" value="ECO:0007669"/>
    <property type="project" value="TreeGrafter"/>
</dbReference>
<dbReference type="EC" id="3.6.1.8" evidence="3"/>
<gene>
    <name evidence="6" type="ORF">EP073_11865</name>
</gene>
<dbReference type="FunFam" id="1.10.287.1080:FF:000003">
    <property type="entry name" value="Nucleoside triphosphate pyrophosphohydrolase"/>
    <property type="match status" value="1"/>
</dbReference>
<keyword evidence="7" id="KW-1185">Reference proteome</keyword>
<dbReference type="SUPFAM" id="SSF101386">
    <property type="entry name" value="all-alpha NTP pyrophosphatases"/>
    <property type="match status" value="2"/>
</dbReference>
<comment type="similarity">
    <text evidence="2">Belongs to the nucleoside triphosphate pyrophosphohydrolase family.</text>
</comment>
<evidence type="ECO:0000256" key="4">
    <source>
        <dbReference type="ARBA" id="ARBA00074799"/>
    </source>
</evidence>
<dbReference type="Gene3D" id="1.10.287.1080">
    <property type="entry name" value="MazG-like"/>
    <property type="match status" value="2"/>
</dbReference>